<dbReference type="PANTHER" id="PTHR48081:SF6">
    <property type="entry name" value="PEPTIDASE S9 PROLYL OLIGOPEPTIDASE CATALYTIC DOMAIN-CONTAINING PROTEIN"/>
    <property type="match status" value="1"/>
</dbReference>
<dbReference type="KEGG" id="fll:EI427_25175"/>
<dbReference type="InterPro" id="IPR029058">
    <property type="entry name" value="AB_hydrolase_fold"/>
</dbReference>
<dbReference type="OrthoDB" id="9794725at2"/>
<proteinExistence type="predicted"/>
<dbReference type="InterPro" id="IPR013094">
    <property type="entry name" value="AB_hydrolase_3"/>
</dbReference>
<evidence type="ECO:0000259" key="3">
    <source>
        <dbReference type="Pfam" id="PF07859"/>
    </source>
</evidence>
<dbReference type="Pfam" id="PF07859">
    <property type="entry name" value="Abhydrolase_3"/>
    <property type="match status" value="1"/>
</dbReference>
<accession>A0A3S9PBC4</accession>
<dbReference type="AlphaFoldDB" id="A0A3S9PBC4"/>
<dbReference type="GO" id="GO:0016787">
    <property type="term" value="F:hydrolase activity"/>
    <property type="evidence" value="ECO:0007669"/>
    <property type="project" value="UniProtKB-KW"/>
</dbReference>
<evidence type="ECO:0000313" key="4">
    <source>
        <dbReference type="EMBL" id="AZQ65508.1"/>
    </source>
</evidence>
<evidence type="ECO:0000256" key="2">
    <source>
        <dbReference type="SAM" id="SignalP"/>
    </source>
</evidence>
<feature type="domain" description="Alpha/beta hydrolase fold-3" evidence="3">
    <location>
        <begin position="144"/>
        <end position="209"/>
    </location>
</feature>
<dbReference type="InterPro" id="IPR050300">
    <property type="entry name" value="GDXG_lipolytic_enzyme"/>
</dbReference>
<feature type="signal peptide" evidence="2">
    <location>
        <begin position="1"/>
        <end position="22"/>
    </location>
</feature>
<keyword evidence="5" id="KW-1185">Reference proteome</keyword>
<dbReference type="RefSeq" id="WP_126620285.1">
    <property type="nucleotide sequence ID" value="NZ_CP034563.1"/>
</dbReference>
<dbReference type="SUPFAM" id="SSF53474">
    <property type="entry name" value="alpha/beta-Hydrolases"/>
    <property type="match status" value="1"/>
</dbReference>
<dbReference type="Proteomes" id="UP000267268">
    <property type="component" value="Chromosome 2"/>
</dbReference>
<evidence type="ECO:0000256" key="1">
    <source>
        <dbReference type="ARBA" id="ARBA00022801"/>
    </source>
</evidence>
<keyword evidence="2" id="KW-0732">Signal</keyword>
<evidence type="ECO:0000313" key="5">
    <source>
        <dbReference type="Proteomes" id="UP000267268"/>
    </source>
</evidence>
<protein>
    <submittedName>
        <fullName evidence="4">Alpha/beta hydrolase</fullName>
    </submittedName>
</protein>
<organism evidence="4 5">
    <name type="scientific">Flammeovirga pectinis</name>
    <dbReference type="NCBI Taxonomy" id="2494373"/>
    <lineage>
        <taxon>Bacteria</taxon>
        <taxon>Pseudomonadati</taxon>
        <taxon>Bacteroidota</taxon>
        <taxon>Cytophagia</taxon>
        <taxon>Cytophagales</taxon>
        <taxon>Flammeovirgaceae</taxon>
        <taxon>Flammeovirga</taxon>
    </lineage>
</organism>
<feature type="chain" id="PRO_5019111493" evidence="2">
    <location>
        <begin position="23"/>
        <end position="293"/>
    </location>
</feature>
<keyword evidence="1 4" id="KW-0378">Hydrolase</keyword>
<dbReference type="EMBL" id="CP034563">
    <property type="protein sequence ID" value="AZQ65508.1"/>
    <property type="molecule type" value="Genomic_DNA"/>
</dbReference>
<dbReference type="Gene3D" id="3.40.50.1820">
    <property type="entry name" value="alpha/beta hydrolase"/>
    <property type="match status" value="1"/>
</dbReference>
<sequence>MSRHCILLSTIFLIVSSLTVNAQTEIELPYTTPDHITWKGEERAFFYKDWQTDVITNISTPSIEVYQPKKPNGTAVIIAPGGGLMANSIESEGRLVAKWLNEKGITAFVLKYRLVPTNKESVEEVDQYAKKDPVLFSELLNQVLPYSIRDAFQAILYVRENAAQLKVDPSKIGFMGFSAGGAVAMGTSYYYNKENRPDFVVNVYPWTEVMPLRFPREDVPPMLVVCAQNDPLNLAMGANNLYNSWVNNGHKAALIMFSKGGHGFGMRKSGLASDNWISQFYAWAIDESFIITK</sequence>
<gene>
    <name evidence="4" type="ORF">EI427_25175</name>
</gene>
<reference evidence="4 5" key="1">
    <citation type="submission" date="2018-12" db="EMBL/GenBank/DDBJ databases">
        <title>Flammeovirga pectinis sp. nov., isolated from the gut of the Korean scallop, Patinopecten yessoensis.</title>
        <authorList>
            <person name="Bae J.-W."/>
            <person name="Jeong Y.-S."/>
            <person name="Kang W."/>
        </authorList>
    </citation>
    <scope>NUCLEOTIDE SEQUENCE [LARGE SCALE GENOMIC DNA]</scope>
    <source>
        <strain evidence="4 5">L12M1</strain>
    </source>
</reference>
<name>A0A3S9PBC4_9BACT</name>
<dbReference type="PANTHER" id="PTHR48081">
    <property type="entry name" value="AB HYDROLASE SUPERFAMILY PROTEIN C4A8.06C"/>
    <property type="match status" value="1"/>
</dbReference>